<reference evidence="2 3" key="1">
    <citation type="journal article" date="2010" name="Stand. Genomic Sci.">
        <title>Complete genome sequence of Vulcanisaeta distributa type strain (IC-017).</title>
        <authorList>
            <person name="Mavromatis K."/>
            <person name="Sikorski J."/>
            <person name="Pabst E."/>
            <person name="Teshima H."/>
            <person name="Lapidus A."/>
            <person name="Lucas S."/>
            <person name="Nolan M."/>
            <person name="Glavina Del Rio T."/>
            <person name="Cheng J.F."/>
            <person name="Bruce D."/>
            <person name="Goodwin L."/>
            <person name="Pitluck S."/>
            <person name="Liolios K."/>
            <person name="Ivanova N."/>
            <person name="Mikhailova N."/>
            <person name="Pati A."/>
            <person name="Chen A."/>
            <person name="Palaniappan K."/>
            <person name="Land M."/>
            <person name="Hauser L."/>
            <person name="Chang Y.J."/>
            <person name="Jeffries C.D."/>
            <person name="Rohde M."/>
            <person name="Spring S."/>
            <person name="Goker M."/>
            <person name="Wirth R."/>
            <person name="Woyke T."/>
            <person name="Bristow J."/>
            <person name="Eisen J.A."/>
            <person name="Markowitz V."/>
            <person name="Hugenholtz P."/>
            <person name="Klenk H.P."/>
            <person name="Kyrpides N.C."/>
        </authorList>
    </citation>
    <scope>NUCLEOTIDE SEQUENCE [LARGE SCALE GENOMIC DNA]</scope>
    <source>
        <strain evidence="3">DSM 14429 / JCM 11212 / NBRC 100878 / IC-017</strain>
    </source>
</reference>
<name>E1QPA0_VULDI</name>
<evidence type="ECO:0000313" key="3">
    <source>
        <dbReference type="Proteomes" id="UP000006681"/>
    </source>
</evidence>
<dbReference type="RefSeq" id="WP_013335996.1">
    <property type="nucleotide sequence ID" value="NC_014537.1"/>
</dbReference>
<sequence length="86" mass="10054">MFGRKKKVDLEELLQELTSDDGNVRSRVKRRVVDDDVEDHEQQPGVKFKVEFEGVEELIKEIRSLRESINELIGLLKEQESTITKK</sequence>
<evidence type="ECO:0000256" key="1">
    <source>
        <dbReference type="SAM" id="Coils"/>
    </source>
</evidence>
<gene>
    <name evidence="2" type="ordered locus">Vdis_0881</name>
</gene>
<dbReference type="KEGG" id="vdi:Vdis_0881"/>
<dbReference type="AlphaFoldDB" id="E1QPA0"/>
<reference evidence="3" key="2">
    <citation type="journal article" date="2010" name="Stand. Genomic Sci.">
        <title>Complete genome sequence of Vulcanisaeta distributa type strain (IC-017T).</title>
        <authorList>
            <person name="Mavromatis K."/>
            <person name="Sikorski J."/>
            <person name="Pabst E."/>
            <person name="Teshima H."/>
            <person name="Lapidus A."/>
            <person name="Lucas S."/>
            <person name="Nolan M."/>
            <person name="Glavina Del Rio T."/>
            <person name="Cheng J."/>
            <person name="Bruce D."/>
            <person name="Goodwin L."/>
            <person name="Pitluck S."/>
            <person name="Liolios K."/>
            <person name="Ivanova N."/>
            <person name="Mikhailova N."/>
            <person name="Pati A."/>
            <person name="Chen A."/>
            <person name="Palaniappan K."/>
            <person name="Land M."/>
            <person name="Hauser L."/>
            <person name="Chang Y."/>
            <person name="Jeffries C."/>
            <person name="Rohde M."/>
            <person name="Spring S."/>
            <person name="Goker M."/>
            <person name="Wirth R."/>
            <person name="Woyke T."/>
            <person name="Bristow J."/>
            <person name="Eisen J."/>
            <person name="Markowitz V."/>
            <person name="Hugenholtz P."/>
            <person name="Klenk H."/>
            <person name="Kyrpides N."/>
        </authorList>
    </citation>
    <scope>NUCLEOTIDE SEQUENCE [LARGE SCALE GENOMIC DNA]</scope>
    <source>
        <strain evidence="3">DSM 14429 / JCM 11212 / NBRC 100878 / IC-017</strain>
    </source>
</reference>
<organism evidence="2 3">
    <name type="scientific">Vulcanisaeta distributa (strain DSM 14429 / JCM 11212 / NBRC 100878 / IC-017)</name>
    <dbReference type="NCBI Taxonomy" id="572478"/>
    <lineage>
        <taxon>Archaea</taxon>
        <taxon>Thermoproteota</taxon>
        <taxon>Thermoprotei</taxon>
        <taxon>Thermoproteales</taxon>
        <taxon>Thermoproteaceae</taxon>
        <taxon>Vulcanisaeta</taxon>
    </lineage>
</organism>
<dbReference type="HOGENOM" id="CLU_2490638_0_0_2"/>
<dbReference type="EMBL" id="CP002100">
    <property type="protein sequence ID" value="ADN50271.1"/>
    <property type="molecule type" value="Genomic_DNA"/>
</dbReference>
<feature type="coiled-coil region" evidence="1">
    <location>
        <begin position="55"/>
        <end position="82"/>
    </location>
</feature>
<dbReference type="GeneID" id="9751810"/>
<dbReference type="eggNOG" id="arCOG13813">
    <property type="taxonomic scope" value="Archaea"/>
</dbReference>
<accession>E1QPA0</accession>
<dbReference type="STRING" id="572478.Vdis_0881"/>
<dbReference type="Proteomes" id="UP000006681">
    <property type="component" value="Chromosome"/>
</dbReference>
<keyword evidence="3" id="KW-1185">Reference proteome</keyword>
<proteinExistence type="predicted"/>
<evidence type="ECO:0000313" key="2">
    <source>
        <dbReference type="EMBL" id="ADN50271.1"/>
    </source>
</evidence>
<keyword evidence="1" id="KW-0175">Coiled coil</keyword>
<protein>
    <submittedName>
        <fullName evidence="2">Uncharacterized protein</fullName>
    </submittedName>
</protein>